<feature type="compositionally biased region" description="Polar residues" evidence="6">
    <location>
        <begin position="2308"/>
        <end position="2326"/>
    </location>
</feature>
<feature type="compositionally biased region" description="Polar residues" evidence="6">
    <location>
        <begin position="1"/>
        <end position="21"/>
    </location>
</feature>
<dbReference type="CDD" id="cd23767">
    <property type="entry name" value="IQCD"/>
    <property type="match status" value="5"/>
</dbReference>
<feature type="region of interest" description="Disordered" evidence="6">
    <location>
        <begin position="1295"/>
        <end position="1375"/>
    </location>
</feature>
<feature type="region of interest" description="Disordered" evidence="6">
    <location>
        <begin position="475"/>
        <end position="494"/>
    </location>
</feature>
<reference evidence="7" key="1">
    <citation type="submission" date="2025-08" db="UniProtKB">
        <authorList>
            <consortium name="RefSeq"/>
        </authorList>
    </citation>
    <scope>IDENTIFICATION</scope>
    <source>
        <tissue evidence="7">Blood</tissue>
    </source>
</reference>
<feature type="compositionally biased region" description="Polar residues" evidence="6">
    <location>
        <begin position="1313"/>
        <end position="1327"/>
    </location>
</feature>
<accession>A0A9W3FP24</accession>
<evidence type="ECO:0000256" key="5">
    <source>
        <dbReference type="ARBA" id="ARBA00070684"/>
    </source>
</evidence>
<evidence type="ECO:0000256" key="3">
    <source>
        <dbReference type="ARBA" id="ARBA00057744"/>
    </source>
</evidence>
<feature type="region of interest" description="Disordered" evidence="6">
    <location>
        <begin position="1425"/>
        <end position="1454"/>
    </location>
</feature>
<proteinExistence type="predicted"/>
<feature type="region of interest" description="Disordered" evidence="6">
    <location>
        <begin position="1"/>
        <end position="49"/>
    </location>
</feature>
<comment type="function">
    <text evidence="3">Essential for spermiogenesis and fertilization. May be required for manchette assembly in elongating spermatids.</text>
</comment>
<feature type="compositionally biased region" description="Polar residues" evidence="6">
    <location>
        <begin position="1926"/>
        <end position="2043"/>
    </location>
</feature>
<keyword evidence="2" id="KW-0677">Repeat</keyword>
<sequence>MQQATQLQVPPSGQSSHQPIPNLQDKAGTPRPQPQHQPPASKETLLQQPDKDKTVARHIPHLRAVVESQAFKNVLVDEMDMMLSRAATLIQANWRGYRLRQKLISQMMAAKAIQEAWRRFNTRRLLRSGKTVEKRVKMEERDIPYHPPQQVRFQHPEEGKSLLAPPIMLSKETQFPSSDSLATYTEQLALLQSQGMSQPGVQATCAVGGPSVTFLPHQAVAIKLPCPVSLEAKCHPCLLTGTVRSSCVVHVEGDTTKTKPVTGRANKAGATGPPLSGRYAQAVHGQLKTQTQAHMEAEVFKAPPQTGPTSVITKTPPQPVPTITVTKTPLQMYPAARITKTPLQPCPVPMVTITKTPLQVHLAAPVTKTPAQTYPAATVTKTPLQSCLAAMMNKIPPQPCPAPMVTITKTPPQVYPAAPVTKTPPQTYPPAMMTKTPLQSCLAAMMNKIQSQPCPAPAITITKTPPQPCPVTPMTKTPVQMRPTASVTNTSPQTRPAAMMTKIPPQLCLLASMIKSPPQTRPTATMTKTPPQTCMVPMMAKTSPQMRPAATMTKTQLQTCQAATMAKTPSHQMLQGGSVTKAPPQTRLAAMITKTPAQLRSVATILRTLCLPPPPDTSSHTCLSGPKTKAVGNTRQAAGVVKVSSRSYLTEGKVKYFSPSHLGAGAPKVPAKPPLEGEKIKAFSQKQVKMETVFDTSVAMEMPGALSWAKVAEDRNKQAHLRADIMKIQSRVYAPVETAVVPQAQLDTCPDRVSPPAQPGSCSTTISSQRHLLAELTRALPQAHLGTCLSKPLSQAYLSTKLTKAPSQGYPPSPAELTAAPAQPHLATCLSKVQSQAHLPTKLTKAQSQAQLVTGAIKIQSQAHLPAGLTKAQSQAQLVTETAKCLHAAHQAAELSSKTQSQPLLIGFKASTQPCQHISALGTLPRAKPEDRLTQLPSHSHVQAKATQGPCQGVSETQNVLVPLLASAGHTTCNVESWGDSGATRAQPSMTSSAPPCQEELAASQLASLCAELAAVLGSQEDLRALLAKALSQGEVRAALNQALSKEVLGATMAKALPQGILGTALVKALSWGELGTTLSRALSQGELRAELTKAIQGRLADVLSKALTEEERATFNQALCQGELGAVLSQSLSQAALRSGVVLPKAASKTAGSRMTVMPTPVEVDYRGSPSAAWGPTLGSMRLQPGKVRFPWGGAWEGFVTNWPSGLLGEMGDGAMLVGSPCSSVVSVGALLIGKVVTTIHQYFLLAALDPTLSWEMGPSRDSLNLSSGVNENVCLHPGASKLASDLNPVLSDIDSNLPKSPHQHPPCSIWQPLTANGVGPSTSRPSLAGGGMTPSSHNPPEVSTVAPRPWASSREGRVAPAKLPRTTGGRRATHSHQCAATSGGSACWCQPSGVGRVPPGMCRSSVAKGPQQPSMVPKEILQRTQSPNHRRASMGTREMTNKVTPSPPHATTVTKVPLIQPQAPKACVITPGLRPDSMAPGHHWALKTQVDPSVFQASPGKRLALTLPRVAISRQEKNQTRGTISSGCCPQELVTNHILKELVASLPQGSDSDLARSFSQGSTGYGPNVSNSQSSLCSCSSLSLSTMSVASLTTVDLVEGESWEASLDKDFHQDALLSGEARDKSQGPGNMEEIERAGVGHVTLHLHDQSSGASELIPILHHSSVSSRMTLSVHWGSDDWDEGNMSSGQSSMDLRESLSQKPYKAGLTRSLSFNNVPTAYQWSSVASRLTPCLSQPTIASKVAPNPSQPSMASRVIPSLSELSMASKMTPTLGVPSKTNRVDLCLAQPCRVSGVAISLGQPPVICEVAPSLPQLSMTDEVAPSFAQPLMAGGVALSLAQPPVTSGVAPSLAQPPVTGGVTPSLAQTSMTGGVTPSQAQPSATSGVTPSLPQLSVTSAVTPSLAQPPVTSGVTPSLAQPLVTGGVTPTLTQPSTTSGVTPSLAQPPVTSGVTPSLAQPSTTSGVTPSLAQPPVTSGVTPSLAQPSMTGGVTPSRAQPSATSGVTPSLSQLSVTGGVTPSLAQPSTTSGVTPSVAQPPMTSEVTPSLTQLSVTNGVTPSLAQPSMTGGVTPSRAQPPATSWVTPSLAQLSVTGGVTPSLAQPFMTGGVTPSLDQPSMTGGVTPSLDQPSLTSGVTPSLAQPPVAGGIASSLGQTSMISRVAPSLAHPAMTSEITPSLAQPHMTSRVDLSLGQPSMAAGVTPSTVQPSMRDGMTPSLAQPSVPGGVAPSLAQTFMTGGVVPNLGQTSRVGGVAPSLAQSSMTIGVTPSLGQPYLTIGMTPCLAQPSFAGGVAPSLGQPSMACVVAPSLSQPSLTSRGPPSQAQSPVTSGAGCALSQPSWAPRVGSNLPSSRVNAVAPTLSHSSFAIEVTSCTPYPSLTNGLGQGLSQPTMSTRVDPCQDPLMVSGVASNPQAPEFSEISLGFYQPHSIGGRRPSITEQSAVTVSAPNLYQASITSGGDSCLGQGTSISQGILFQGMAASMSQGTMAAGTLPGVSQGTLAAGMFLSMSRVPMSPGMSRSMCRRSVATGMGPRQSQGARGVAPLTSRASLASAPLIHQPVSGVRPGFSQASVPSGLDMSLSKFSLSSVSPSISQIKGSLPIPLDHQCPSVSTISTSSYQQAHGGSQQPGMGITRGVVPGSVASRISTAVAPGSMAEGMAPSPPPGSVIRGVGQSLPPGSMVTCVAPSLPPGYMINGVVQTLLPGSVISSMGQGLPPGPVISGIGQGPPPGPVIGGMGQGLPPGPVIGGMGQGPPPGSVICGIGEGPPPGSVICGMGQGLPPGPVIGGMGQGFPPGSVANGMARTLSPSSVVTGVSPSPIAASGAGGKRQGLSVRPSASLTAPNLLLGYAAVASRMAPSSMNQSLVLGSMASAAGPPSTVRSMAQGLPHGSLLIGITPRPYHGILSGEGSTASFQASHATGLAQVHPQTLEANGTAKGVHQVPTVLQKASELSQALGMMPFETIGRQTGMKPEDVDKVLPQESISRRGSEVLEATPWMYHSPLATDIDYGHDFPPEDETLPKGQRPLLKEVAPSQAKSMASGMASVPPQSLSFAKNSIASGGTPALQQKTATSWGAHSSHSVAASRVPGVHQQASVPHVVPRSPSVARVVPRSPSAYQKALVAHIVPRSPSVAHVPRSHSRGMMASAVVSRSPKLASLHPGSVAGMGTPSTSRRSGATSVSSHVPLHPPLARGVAPRGFQKEAIPSALWKPVSGDLIQNGHRYLSHRKSYRSMHGIPVPQRPENSVAKIVPSHQVQEDASKSSQEVLKNSIGAPVAIMPIIRTAIPRLNLGARRVSLGYESSPSGSLRPLFNQKLLLGSQDSHSSVAPVDSHRASLTPTVLQGPKDAGVSGGQAWNSVVPSVAVGRRNSTVAPCGAWEPPRDAVPWDAMGSKVAVDPRQPGELVASVQAVEKIIIHAVVIIQACTRGYLVRRTIKIWHQWAIIIQAAWRGYCVRRDLARLCRAVTIIQAAWRGFCTRRSHAQQMLLPSMWAEVGARARSTSDHRCFQSCQPHDCTLCRSLSSGLGSPPSVVMLVGSSPRTCHMCGHTLPTRVVHGMGRGAAVQAVMPRSCITQSTPRSPRQPHPPNKAATAIQSAWRGFTVRRRLKQQQLAAKTLQATWRGHSTRASLTTDALLGSAMWDNSRHTQWPGI</sequence>
<evidence type="ECO:0000256" key="6">
    <source>
        <dbReference type="SAM" id="MobiDB-lite"/>
    </source>
</evidence>
<comment type="subunit">
    <text evidence="4">Interacts with calmodulin.</text>
</comment>
<feature type="compositionally biased region" description="Low complexity" evidence="6">
    <location>
        <begin position="311"/>
        <end position="322"/>
    </location>
</feature>
<dbReference type="FunFam" id="1.20.5.190:FF:000021">
    <property type="entry name" value="IQ motif containing N"/>
    <property type="match status" value="1"/>
</dbReference>
<feature type="compositionally biased region" description="Polar residues" evidence="6">
    <location>
        <begin position="1551"/>
        <end position="1564"/>
    </location>
</feature>
<dbReference type="CTD" id="80726"/>
<dbReference type="Gene3D" id="1.20.5.190">
    <property type="match status" value="3"/>
</dbReference>
<evidence type="ECO:0000256" key="4">
    <source>
        <dbReference type="ARBA" id="ARBA00063186"/>
    </source>
</evidence>
<feature type="region of interest" description="Disordered" evidence="6">
    <location>
        <begin position="2102"/>
        <end position="2138"/>
    </location>
</feature>
<feature type="region of interest" description="Disordered" evidence="6">
    <location>
        <begin position="2056"/>
        <end position="2080"/>
    </location>
</feature>
<feature type="compositionally biased region" description="Polar residues" evidence="6">
    <location>
        <begin position="2111"/>
        <end position="2138"/>
    </location>
</feature>
<feature type="compositionally biased region" description="Polar residues" evidence="6">
    <location>
        <begin position="1902"/>
        <end position="1917"/>
    </location>
</feature>
<dbReference type="PANTHER" id="PTHR22590:SF2">
    <property type="entry name" value="IQ DOMAIN-CONTAINING PROTEIN N"/>
    <property type="match status" value="1"/>
</dbReference>
<dbReference type="GO" id="GO:0007286">
    <property type="term" value="P:spermatid development"/>
    <property type="evidence" value="ECO:0007669"/>
    <property type="project" value="UniProtKB-ARBA"/>
</dbReference>
<keyword evidence="1" id="KW-0217">Developmental protein</keyword>
<feature type="compositionally biased region" description="Polar residues" evidence="6">
    <location>
        <begin position="1443"/>
        <end position="1454"/>
    </location>
</feature>
<feature type="region of interest" description="Disordered" evidence="6">
    <location>
        <begin position="303"/>
        <end position="322"/>
    </location>
</feature>
<dbReference type="InterPro" id="IPR052318">
    <property type="entry name" value="CellDiv_DevSignal_Domain"/>
</dbReference>
<feature type="region of interest" description="Disordered" evidence="6">
    <location>
        <begin position="1551"/>
        <end position="1574"/>
    </location>
</feature>
<feature type="region of interest" description="Disordered" evidence="6">
    <location>
        <begin position="3152"/>
        <end position="3189"/>
    </location>
</feature>
<protein>
    <recommendedName>
        <fullName evidence="5">IQ domain-containing protein N</fullName>
    </recommendedName>
</protein>
<dbReference type="SMART" id="SM00015">
    <property type="entry name" value="IQ"/>
    <property type="match status" value="7"/>
</dbReference>
<organism evidence="7">
    <name type="scientific">Camelus bactrianus</name>
    <name type="common">Bactrian camel</name>
    <dbReference type="NCBI Taxonomy" id="9837"/>
    <lineage>
        <taxon>Eukaryota</taxon>
        <taxon>Metazoa</taxon>
        <taxon>Chordata</taxon>
        <taxon>Craniata</taxon>
        <taxon>Vertebrata</taxon>
        <taxon>Euteleostomi</taxon>
        <taxon>Mammalia</taxon>
        <taxon>Eutheria</taxon>
        <taxon>Laurasiatheria</taxon>
        <taxon>Artiodactyla</taxon>
        <taxon>Tylopoda</taxon>
        <taxon>Camelidae</taxon>
        <taxon>Camelus</taxon>
    </lineage>
</organism>
<feature type="region of interest" description="Disordered" evidence="6">
    <location>
        <begin position="2308"/>
        <end position="2331"/>
    </location>
</feature>
<dbReference type="PANTHER" id="PTHR22590">
    <property type="entry name" value="MYOSIN MOTOR DOMAIN-CONTAINING PROTEIN"/>
    <property type="match status" value="1"/>
</dbReference>
<feature type="compositionally biased region" description="Polar residues" evidence="6">
    <location>
        <begin position="1864"/>
        <end position="1890"/>
    </location>
</feature>
<evidence type="ECO:0000256" key="2">
    <source>
        <dbReference type="ARBA" id="ARBA00022737"/>
    </source>
</evidence>
<dbReference type="FunFam" id="1.20.5.190:FF:000041">
    <property type="entry name" value="IQ motif containing N"/>
    <property type="match status" value="1"/>
</dbReference>
<dbReference type="Pfam" id="PF00612">
    <property type="entry name" value="IQ"/>
    <property type="match status" value="5"/>
</dbReference>
<evidence type="ECO:0000256" key="1">
    <source>
        <dbReference type="ARBA" id="ARBA00022473"/>
    </source>
</evidence>
<dbReference type="InterPro" id="IPR027417">
    <property type="entry name" value="P-loop_NTPase"/>
</dbReference>
<name>A0A9W3FP24_CAMBA</name>
<evidence type="ECO:0000313" key="7">
    <source>
        <dbReference type="RefSeq" id="XP_045364101.1"/>
    </source>
</evidence>
<gene>
    <name evidence="7" type="primary">IQCN</name>
</gene>
<feature type="compositionally biased region" description="Polar residues" evidence="6">
    <location>
        <begin position="3164"/>
        <end position="3178"/>
    </location>
</feature>
<dbReference type="PROSITE" id="PS50096">
    <property type="entry name" value="IQ"/>
    <property type="match status" value="6"/>
</dbReference>
<feature type="region of interest" description="Disordered" evidence="6">
    <location>
        <begin position="1844"/>
        <end position="1890"/>
    </location>
</feature>
<feature type="region of interest" description="Disordered" evidence="6">
    <location>
        <begin position="1902"/>
        <end position="2043"/>
    </location>
</feature>
<dbReference type="RefSeq" id="XP_045364101.1">
    <property type="nucleotide sequence ID" value="XM_045508145.1"/>
</dbReference>
<dbReference type="SUPFAM" id="SSF52540">
    <property type="entry name" value="P-loop containing nucleoside triphosphate hydrolases"/>
    <property type="match status" value="2"/>
</dbReference>
<dbReference type="InterPro" id="IPR000048">
    <property type="entry name" value="IQ_motif_EF-hand-BS"/>
</dbReference>